<reference evidence="2" key="1">
    <citation type="journal article" date="2019" name="Int. J. Syst. Evol. Microbiol.">
        <title>The Global Catalogue of Microorganisms (GCM) 10K type strain sequencing project: providing services to taxonomists for standard genome sequencing and annotation.</title>
        <authorList>
            <consortium name="The Broad Institute Genomics Platform"/>
            <consortium name="The Broad Institute Genome Sequencing Center for Infectious Disease"/>
            <person name="Wu L."/>
            <person name="Ma J."/>
        </authorList>
    </citation>
    <scope>NUCLEOTIDE SEQUENCE [LARGE SCALE GENOMIC DNA]</scope>
    <source>
        <strain evidence="2">CECT 7184</strain>
    </source>
</reference>
<organism evidence="1 2">
    <name type="scientific">Paenimyroides ceti</name>
    <dbReference type="NCBI Taxonomy" id="395087"/>
    <lineage>
        <taxon>Bacteria</taxon>
        <taxon>Pseudomonadati</taxon>
        <taxon>Bacteroidota</taxon>
        <taxon>Flavobacteriia</taxon>
        <taxon>Flavobacteriales</taxon>
        <taxon>Flavobacteriaceae</taxon>
        <taxon>Paenimyroides</taxon>
    </lineage>
</organism>
<sequence>MPIDQFENSPFTTVISFHKVIETLEDIAENDEVSYRVDYAKALLKEVEKLPELRTGITTEEMIYENENLIKNLLADLFPTALNNNEIKAVSFPFQNFTFNFTNRFKKIIREAGSDFEMSIRDLTEDNFYIMNCCLILSVHYNENIDLMRPLFYDIPDAHGIIKHYKIMYNADFVEVIPTVHAKKLSQEEINELKNSYNNLDLWKEKFPPHSWILKGFGIISLFDVTVESAISNLKSKLLKADSENTSFENSELDETFKSVFKLPDIQVGFSFFSSVENHIIKVPNKLHIKSFISTLEIDQKKLISLFNEIFDYLVLTKENLIISDIDVLIEDENFKELGYYFKQKGIESFIFTPVFTVEQISGIIELVSGTKYALNTINAQKLNDVTPFITDTFERIQNDIRNQLEAFIQKEYTTIHPSVYWKFLEEARKYFFELSETNYIYKEIVFDKVFPLYGASDIKSSTILRNRAITKDLQDQLHWLLSIFYLIDDENNKLLFDQRIFELKEFQNLLEEGLSSGIEQEINKYINQKIHPLLKNITDEEVIREKVAAYLSLFDEESQSFYQERKRFDTALNHINKRLAEILDAAQIRAQNIFPHYYERFVTDGVEHNIYIGSSITPSKIFDQIYLQNLRLWQIQTLCKMQNFIQQNSQHEMPFIFEMTSLILVYDTPVSIRFRMDEKRFDIDGNHNIKYEVIKKRIDKAFIKNSDERIVQSNMLTIVYMNEEQKNEYTDYLTFLASKAILDTEIQQFDIEDLAGVSGLKALRVNIAQNPFEESSHYYTSKDLIQLKTDAFKSENK</sequence>
<accession>A0ABT8CSZ2</accession>
<dbReference type="EMBL" id="JAUFQU010000001">
    <property type="protein sequence ID" value="MDN3707525.1"/>
    <property type="molecule type" value="Genomic_DNA"/>
</dbReference>
<name>A0ABT8CSZ2_9FLAO</name>
<protein>
    <submittedName>
        <fullName evidence="1">GAF domain-containing protein</fullName>
    </submittedName>
</protein>
<dbReference type="Proteomes" id="UP001242368">
    <property type="component" value="Unassembled WGS sequence"/>
</dbReference>
<evidence type="ECO:0000313" key="1">
    <source>
        <dbReference type="EMBL" id="MDN3707525.1"/>
    </source>
</evidence>
<comment type="caution">
    <text evidence="1">The sequence shown here is derived from an EMBL/GenBank/DDBJ whole genome shotgun (WGS) entry which is preliminary data.</text>
</comment>
<proteinExistence type="predicted"/>
<keyword evidence="2" id="KW-1185">Reference proteome</keyword>
<gene>
    <name evidence="1" type="ORF">QW060_10315</name>
</gene>
<dbReference type="RefSeq" id="WP_290363498.1">
    <property type="nucleotide sequence ID" value="NZ_JAUFQU010000001.1"/>
</dbReference>
<evidence type="ECO:0000313" key="2">
    <source>
        <dbReference type="Proteomes" id="UP001242368"/>
    </source>
</evidence>